<evidence type="ECO:0000313" key="3">
    <source>
        <dbReference type="Proteomes" id="UP001362999"/>
    </source>
</evidence>
<name>A0AAW0A4N5_9AGAR</name>
<feature type="compositionally biased region" description="Low complexity" evidence="1">
    <location>
        <begin position="1"/>
        <end position="22"/>
    </location>
</feature>
<keyword evidence="3" id="KW-1185">Reference proteome</keyword>
<reference evidence="2 3" key="1">
    <citation type="journal article" date="2024" name="J Genomics">
        <title>Draft genome sequencing and assembly of Favolaschia claudopus CIRM-BRFM 2984 isolated from oak limbs.</title>
        <authorList>
            <person name="Navarro D."/>
            <person name="Drula E."/>
            <person name="Chaduli D."/>
            <person name="Cazenave R."/>
            <person name="Ahrendt S."/>
            <person name="Wang J."/>
            <person name="Lipzen A."/>
            <person name="Daum C."/>
            <person name="Barry K."/>
            <person name="Grigoriev I.V."/>
            <person name="Favel A."/>
            <person name="Rosso M.N."/>
            <person name="Martin F."/>
        </authorList>
    </citation>
    <scope>NUCLEOTIDE SEQUENCE [LARGE SCALE GENOMIC DNA]</scope>
    <source>
        <strain evidence="2 3">CIRM-BRFM 2984</strain>
    </source>
</reference>
<sequence>MAPTPTSCTTTPSTTSHSHCPPIDNSHGERGDRRWPLACIMGIRIDVDVHNDDSVNYGPQPILVLGGLWRHTTPPLPAVIASFQTGYTGARRRGGYWLVCIPVHAVLQNVNDEDQVDRGDGPDTALRIGTSEADDVVTSRQPRPRRRNCGIGWDTPLARSTSTSTTPTMAHRRPPHRAAPLPDSAPRSQRAVGSAAASVHPPFRSRPMNPDPLFEPRRPSRLFPAHITNEHRDHRWLLEVNLLQPHESEIIIIFAIKYQSNPIINTFQIATMYPVG</sequence>
<organism evidence="2 3">
    <name type="scientific">Favolaschia claudopus</name>
    <dbReference type="NCBI Taxonomy" id="2862362"/>
    <lineage>
        <taxon>Eukaryota</taxon>
        <taxon>Fungi</taxon>
        <taxon>Dikarya</taxon>
        <taxon>Basidiomycota</taxon>
        <taxon>Agaricomycotina</taxon>
        <taxon>Agaricomycetes</taxon>
        <taxon>Agaricomycetidae</taxon>
        <taxon>Agaricales</taxon>
        <taxon>Marasmiineae</taxon>
        <taxon>Mycenaceae</taxon>
        <taxon>Favolaschia</taxon>
    </lineage>
</organism>
<dbReference type="AlphaFoldDB" id="A0AAW0A4N5"/>
<comment type="caution">
    <text evidence="2">The sequence shown here is derived from an EMBL/GenBank/DDBJ whole genome shotgun (WGS) entry which is preliminary data.</text>
</comment>
<feature type="region of interest" description="Disordered" evidence="1">
    <location>
        <begin position="1"/>
        <end position="31"/>
    </location>
</feature>
<dbReference type="EMBL" id="JAWWNJ010000088">
    <property type="protein sequence ID" value="KAK7000513.1"/>
    <property type="molecule type" value="Genomic_DNA"/>
</dbReference>
<evidence type="ECO:0000313" key="2">
    <source>
        <dbReference type="EMBL" id="KAK7000513.1"/>
    </source>
</evidence>
<accession>A0AAW0A4N5</accession>
<feature type="region of interest" description="Disordered" evidence="1">
    <location>
        <begin position="114"/>
        <end position="217"/>
    </location>
</feature>
<proteinExistence type="predicted"/>
<gene>
    <name evidence="2" type="ORF">R3P38DRAFT_3218611</name>
</gene>
<protein>
    <submittedName>
        <fullName evidence="2">Uncharacterized protein</fullName>
    </submittedName>
</protein>
<dbReference type="Proteomes" id="UP001362999">
    <property type="component" value="Unassembled WGS sequence"/>
</dbReference>
<feature type="compositionally biased region" description="Polar residues" evidence="1">
    <location>
        <begin position="158"/>
        <end position="168"/>
    </location>
</feature>
<evidence type="ECO:0000256" key="1">
    <source>
        <dbReference type="SAM" id="MobiDB-lite"/>
    </source>
</evidence>